<dbReference type="Pfam" id="PF00672">
    <property type="entry name" value="HAMP"/>
    <property type="match status" value="1"/>
</dbReference>
<dbReference type="InterPro" id="IPR003660">
    <property type="entry name" value="HAMP_dom"/>
</dbReference>
<dbReference type="PATRIC" id="fig|1410657.5.peg.2083"/>
<evidence type="ECO:0000256" key="5">
    <source>
        <dbReference type="ARBA" id="ARBA00022679"/>
    </source>
</evidence>
<dbReference type="SUPFAM" id="SSF158472">
    <property type="entry name" value="HAMP domain-like"/>
    <property type="match status" value="1"/>
</dbReference>
<reference evidence="11 12" key="1">
    <citation type="journal article" date="2015" name="Genome Announc.">
        <title>Expanding the biotechnology potential of lactobacilli through comparative genomics of 213 strains and associated genera.</title>
        <authorList>
            <person name="Sun Z."/>
            <person name="Harris H.M."/>
            <person name="McCann A."/>
            <person name="Guo C."/>
            <person name="Argimon S."/>
            <person name="Zhang W."/>
            <person name="Yang X."/>
            <person name="Jeffery I.B."/>
            <person name="Cooney J.C."/>
            <person name="Kagawa T.F."/>
            <person name="Liu W."/>
            <person name="Song Y."/>
            <person name="Salvetti E."/>
            <person name="Wrobel A."/>
            <person name="Rasinkangas P."/>
            <person name="Parkhill J."/>
            <person name="Rea M.C."/>
            <person name="O'Sullivan O."/>
            <person name="Ritari J."/>
            <person name="Douillard F.P."/>
            <person name="Paul Ross R."/>
            <person name="Yang R."/>
            <person name="Briner A.E."/>
            <person name="Felis G.E."/>
            <person name="de Vos W.M."/>
            <person name="Barrangou R."/>
            <person name="Klaenhammer T.R."/>
            <person name="Caufield P.W."/>
            <person name="Cui Y."/>
            <person name="Zhang H."/>
            <person name="O'Toole P.W."/>
        </authorList>
    </citation>
    <scope>NUCLEOTIDE SEQUENCE [LARGE SCALE GENOMIC DNA]</scope>
    <source>
        <strain evidence="11 12">DSM 20405</strain>
    </source>
</reference>
<dbReference type="Gene3D" id="3.30.565.10">
    <property type="entry name" value="Histidine kinase-like ATPase, C-terminal domain"/>
    <property type="match status" value="1"/>
</dbReference>
<dbReference type="PANTHER" id="PTHR34220:SF7">
    <property type="entry name" value="SENSOR HISTIDINE KINASE YPDA"/>
    <property type="match status" value="1"/>
</dbReference>
<evidence type="ECO:0000256" key="1">
    <source>
        <dbReference type="ARBA" id="ARBA00000085"/>
    </source>
</evidence>
<dbReference type="PRINTS" id="PR00344">
    <property type="entry name" value="BCTRLSENSOR"/>
</dbReference>
<dbReference type="Proteomes" id="UP000051841">
    <property type="component" value="Unassembled WGS sequence"/>
</dbReference>
<dbReference type="AlphaFoldDB" id="A0A0R2HMK2"/>
<dbReference type="PANTHER" id="PTHR34220">
    <property type="entry name" value="SENSOR HISTIDINE KINASE YPDA"/>
    <property type="match status" value="1"/>
</dbReference>
<keyword evidence="7" id="KW-0902">Two-component regulatory system</keyword>
<proteinExistence type="predicted"/>
<dbReference type="InterPro" id="IPR036890">
    <property type="entry name" value="HATPase_C_sf"/>
</dbReference>
<keyword evidence="5" id="KW-0808">Transferase</keyword>
<dbReference type="InterPro" id="IPR005467">
    <property type="entry name" value="His_kinase_dom"/>
</dbReference>
<dbReference type="InterPro" id="IPR004358">
    <property type="entry name" value="Sig_transdc_His_kin-like_C"/>
</dbReference>
<dbReference type="GO" id="GO:0016020">
    <property type="term" value="C:membrane"/>
    <property type="evidence" value="ECO:0007669"/>
    <property type="project" value="UniProtKB-SubCell"/>
</dbReference>
<evidence type="ECO:0000256" key="2">
    <source>
        <dbReference type="ARBA" id="ARBA00004370"/>
    </source>
</evidence>
<evidence type="ECO:0000259" key="10">
    <source>
        <dbReference type="PROSITE" id="PS50885"/>
    </source>
</evidence>
<keyword evidence="8" id="KW-0812">Transmembrane</keyword>
<evidence type="ECO:0000256" key="3">
    <source>
        <dbReference type="ARBA" id="ARBA00012438"/>
    </source>
</evidence>
<dbReference type="SMART" id="SM00304">
    <property type="entry name" value="HAMP"/>
    <property type="match status" value="1"/>
</dbReference>
<feature type="domain" description="HAMP" evidence="10">
    <location>
        <begin position="297"/>
        <end position="349"/>
    </location>
</feature>
<evidence type="ECO:0000256" key="7">
    <source>
        <dbReference type="ARBA" id="ARBA00023012"/>
    </source>
</evidence>
<gene>
    <name evidence="11" type="ORF">IV49_GL002019</name>
</gene>
<dbReference type="PROSITE" id="PS50885">
    <property type="entry name" value="HAMP"/>
    <property type="match status" value="1"/>
</dbReference>
<dbReference type="SUPFAM" id="SSF55874">
    <property type="entry name" value="ATPase domain of HSP90 chaperone/DNA topoisomerase II/histidine kinase"/>
    <property type="match status" value="1"/>
</dbReference>
<keyword evidence="6 11" id="KW-0418">Kinase</keyword>
<evidence type="ECO:0000313" key="11">
    <source>
        <dbReference type="EMBL" id="KRN50525.1"/>
    </source>
</evidence>
<comment type="catalytic activity">
    <reaction evidence="1">
        <text>ATP + protein L-histidine = ADP + protein N-phospho-L-histidine.</text>
        <dbReference type="EC" id="2.7.13.3"/>
    </reaction>
</comment>
<dbReference type="SMART" id="SM00387">
    <property type="entry name" value="HATPase_c"/>
    <property type="match status" value="1"/>
</dbReference>
<dbReference type="InterPro" id="IPR003594">
    <property type="entry name" value="HATPase_dom"/>
</dbReference>
<keyword evidence="8" id="KW-1133">Transmembrane helix</keyword>
<dbReference type="InterPro" id="IPR010559">
    <property type="entry name" value="Sig_transdc_His_kin_internal"/>
</dbReference>
<dbReference type="InterPro" id="IPR050640">
    <property type="entry name" value="Bact_2-comp_sensor_kinase"/>
</dbReference>
<name>A0A0R2HMK2_9FIRM</name>
<accession>A0A0R2HMK2</accession>
<evidence type="ECO:0000256" key="6">
    <source>
        <dbReference type="ARBA" id="ARBA00022777"/>
    </source>
</evidence>
<keyword evidence="8" id="KW-0472">Membrane</keyword>
<dbReference type="Gene3D" id="6.10.340.10">
    <property type="match status" value="1"/>
</dbReference>
<dbReference type="PROSITE" id="PS50109">
    <property type="entry name" value="HIS_KIN"/>
    <property type="match status" value="1"/>
</dbReference>
<dbReference type="Pfam" id="PF06580">
    <property type="entry name" value="His_kinase"/>
    <property type="match status" value="1"/>
</dbReference>
<feature type="transmembrane region" description="Helical" evidence="8">
    <location>
        <begin position="276"/>
        <end position="294"/>
    </location>
</feature>
<evidence type="ECO:0000259" key="9">
    <source>
        <dbReference type="PROSITE" id="PS50109"/>
    </source>
</evidence>
<evidence type="ECO:0000313" key="12">
    <source>
        <dbReference type="Proteomes" id="UP000051841"/>
    </source>
</evidence>
<dbReference type="RefSeq" id="WP_031588996.1">
    <property type="nucleotide sequence ID" value="NZ_JNKN01000008.1"/>
</dbReference>
<organism evidence="11 12">
    <name type="scientific">Kandleria vitulina DSM 20405</name>
    <dbReference type="NCBI Taxonomy" id="1410657"/>
    <lineage>
        <taxon>Bacteria</taxon>
        <taxon>Bacillati</taxon>
        <taxon>Bacillota</taxon>
        <taxon>Erysipelotrichia</taxon>
        <taxon>Erysipelotrichales</taxon>
        <taxon>Coprobacillaceae</taxon>
        <taxon>Kandleria</taxon>
    </lineage>
</organism>
<evidence type="ECO:0000256" key="8">
    <source>
        <dbReference type="SAM" id="Phobius"/>
    </source>
</evidence>
<sequence>MKILRNMKLRYKMILIYSLIAFVPLVIVDTFAMQRIGHLVNEQEKSTSKNMIKVAKNALDGDIKVYNNLSNYLAYSDTVGNLLTYQFDSEYDLYKALTTGFDPLLTSVSNFHTDISSITVYSQKNISHSTTLMPLSKIQNESWYNQVKKSNDPLWIVHGKNVLNVRKMPILERKGQLGIIAITINYDDVFKSFTNLKNKNYGIYIADAKGNVIYNHQNFEHGYYKDMLSYKQCVALSKKKDGHVLTKSSEETGWTLYYYNSFTSMSDNTVQKTTQFMIVVVFISSLLMAFAIWVTSRGIVARLEALQDNVKAVEEGALEVTVTSEDQDEIGSLIRGFGEMINRIKFLIEEVYESKIKEKNFEMRALQQQINPHFLYNTLSMINFMAIESGQNDISKITLSLSDFYRTALNKGNNTCSLDDELKNMKAYLDIQQMMHDYDFELDIEIDEEIRGYESPNLILQPIVENAIGHGIDLLEERKGVIKVYATENEDQVFIMVEDNGVGMDEETKHRMLNENSKGYGMRNVNQRIKLLYGEEYGLHIESVIGEGTLVTIRLPKIVFKNRNV</sequence>
<feature type="domain" description="Histidine kinase" evidence="9">
    <location>
        <begin position="460"/>
        <end position="559"/>
    </location>
</feature>
<comment type="subcellular location">
    <subcellularLocation>
        <location evidence="2">Membrane</location>
    </subcellularLocation>
</comment>
<protein>
    <recommendedName>
        <fullName evidence="3">histidine kinase</fullName>
        <ecNumber evidence="3">2.7.13.3</ecNumber>
    </recommendedName>
</protein>
<dbReference type="Pfam" id="PF02518">
    <property type="entry name" value="HATPase_c"/>
    <property type="match status" value="1"/>
</dbReference>
<keyword evidence="4" id="KW-0597">Phosphoprotein</keyword>
<dbReference type="GO" id="GO:0000155">
    <property type="term" value="F:phosphorelay sensor kinase activity"/>
    <property type="evidence" value="ECO:0007669"/>
    <property type="project" value="InterPro"/>
</dbReference>
<evidence type="ECO:0000256" key="4">
    <source>
        <dbReference type="ARBA" id="ARBA00022553"/>
    </source>
</evidence>
<dbReference type="EMBL" id="JQBL01000008">
    <property type="protein sequence ID" value="KRN50525.1"/>
    <property type="molecule type" value="Genomic_DNA"/>
</dbReference>
<comment type="caution">
    <text evidence="11">The sequence shown here is derived from an EMBL/GenBank/DDBJ whole genome shotgun (WGS) entry which is preliminary data.</text>
</comment>
<keyword evidence="12" id="KW-1185">Reference proteome</keyword>
<dbReference type="EC" id="2.7.13.3" evidence="3"/>